<evidence type="ECO:0000313" key="2">
    <source>
        <dbReference type="Proteomes" id="UP000077266"/>
    </source>
</evidence>
<accession>A0A165MQV8</accession>
<dbReference type="Proteomes" id="UP000077266">
    <property type="component" value="Unassembled WGS sequence"/>
</dbReference>
<protein>
    <submittedName>
        <fullName evidence="1">Uncharacterized protein</fullName>
    </submittedName>
</protein>
<proteinExistence type="predicted"/>
<gene>
    <name evidence="1" type="ORF">EXIGLDRAFT_221313</name>
</gene>
<keyword evidence="2" id="KW-1185">Reference proteome</keyword>
<sequence>MESTFCLVASRVHQYSPLRSTSHATISLLLSRTDILPSCSSIHCSDAAASCVRRAKPWH</sequence>
<organism evidence="1 2">
    <name type="scientific">Exidia glandulosa HHB12029</name>
    <dbReference type="NCBI Taxonomy" id="1314781"/>
    <lineage>
        <taxon>Eukaryota</taxon>
        <taxon>Fungi</taxon>
        <taxon>Dikarya</taxon>
        <taxon>Basidiomycota</taxon>
        <taxon>Agaricomycotina</taxon>
        <taxon>Agaricomycetes</taxon>
        <taxon>Auriculariales</taxon>
        <taxon>Exidiaceae</taxon>
        <taxon>Exidia</taxon>
    </lineage>
</organism>
<dbReference type="InParanoid" id="A0A165MQV8"/>
<dbReference type="AlphaFoldDB" id="A0A165MQV8"/>
<name>A0A165MQV8_EXIGL</name>
<reference evidence="1 2" key="1">
    <citation type="journal article" date="2016" name="Mol. Biol. Evol.">
        <title>Comparative Genomics of Early-Diverging Mushroom-Forming Fungi Provides Insights into the Origins of Lignocellulose Decay Capabilities.</title>
        <authorList>
            <person name="Nagy L.G."/>
            <person name="Riley R."/>
            <person name="Tritt A."/>
            <person name="Adam C."/>
            <person name="Daum C."/>
            <person name="Floudas D."/>
            <person name="Sun H."/>
            <person name="Yadav J.S."/>
            <person name="Pangilinan J."/>
            <person name="Larsson K.H."/>
            <person name="Matsuura K."/>
            <person name="Barry K."/>
            <person name="Labutti K."/>
            <person name="Kuo R."/>
            <person name="Ohm R.A."/>
            <person name="Bhattacharya S.S."/>
            <person name="Shirouzu T."/>
            <person name="Yoshinaga Y."/>
            <person name="Martin F.M."/>
            <person name="Grigoriev I.V."/>
            <person name="Hibbett D.S."/>
        </authorList>
    </citation>
    <scope>NUCLEOTIDE SEQUENCE [LARGE SCALE GENOMIC DNA]</scope>
    <source>
        <strain evidence="1 2">HHB12029</strain>
    </source>
</reference>
<dbReference type="EMBL" id="KV425908">
    <property type="protein sequence ID" value="KZV99625.1"/>
    <property type="molecule type" value="Genomic_DNA"/>
</dbReference>
<evidence type="ECO:0000313" key="1">
    <source>
        <dbReference type="EMBL" id="KZV99625.1"/>
    </source>
</evidence>